<dbReference type="RefSeq" id="WP_011586585.1">
    <property type="nucleotide sequence ID" value="NC_008255.1"/>
</dbReference>
<evidence type="ECO:0000256" key="2">
    <source>
        <dbReference type="ARBA" id="ARBA00022723"/>
    </source>
</evidence>
<sequence length="213" mass="23800">MIHIETLTFNPLQENTYIVYDEAGDCMIVDPGCYEAYEQKELTDFIAKKKLTVRLLVNTHGHIDHVLGNYFVKETYKVPFEIFHLDAATLQAVGAYAPNYGFFQYTPATPDRLLKEGDAVIVGSMKFDILFVPGHAPGHIAFVNTAEKICLSGDVLFRSSIGRADLPGGNYDTLIHSIKTKLFLLPDDTIVYPGHGPTTTIQFEKKHNPYCAL</sequence>
<accession>A0A6N4SVB6</accession>
<evidence type="ECO:0000259" key="5">
    <source>
        <dbReference type="SMART" id="SM00849"/>
    </source>
</evidence>
<keyword evidence="7" id="KW-1185">Reference proteome</keyword>
<feature type="domain" description="Metallo-beta-lactamase" evidence="5">
    <location>
        <begin position="13"/>
        <end position="195"/>
    </location>
</feature>
<dbReference type="AlphaFoldDB" id="A0A6N4SVB6"/>
<dbReference type="PANTHER" id="PTHR46233:SF3">
    <property type="entry name" value="HYDROXYACYLGLUTATHIONE HYDROLASE GLOC"/>
    <property type="match status" value="1"/>
</dbReference>
<dbReference type="GO" id="GO:0046872">
    <property type="term" value="F:metal ion binding"/>
    <property type="evidence" value="ECO:0007669"/>
    <property type="project" value="UniProtKB-KW"/>
</dbReference>
<dbReference type="Proteomes" id="UP000001822">
    <property type="component" value="Chromosome"/>
</dbReference>
<dbReference type="PANTHER" id="PTHR46233">
    <property type="entry name" value="HYDROXYACYLGLUTATHIONE HYDROLASE GLOC"/>
    <property type="match status" value="1"/>
</dbReference>
<dbReference type="InterPro" id="IPR001279">
    <property type="entry name" value="Metallo-B-lactamas"/>
</dbReference>
<dbReference type="SUPFAM" id="SSF56281">
    <property type="entry name" value="Metallo-hydrolase/oxidoreductase"/>
    <property type="match status" value="1"/>
</dbReference>
<keyword evidence="3" id="KW-0378">Hydrolase</keyword>
<gene>
    <name evidence="6" type="primary">ycbL</name>
    <name evidence="6" type="ordered locus">CHU_3235</name>
</gene>
<dbReference type="InterPro" id="IPR051453">
    <property type="entry name" value="MBL_Glyoxalase_II"/>
</dbReference>
<proteinExistence type="predicted"/>
<reference evidence="6 7" key="1">
    <citation type="journal article" date="2007" name="Appl. Environ. Microbiol.">
        <title>Genome sequence of the cellulolytic gliding bacterium Cytophaga hutchinsonii.</title>
        <authorList>
            <person name="Xie G."/>
            <person name="Bruce D.C."/>
            <person name="Challacombe J.F."/>
            <person name="Chertkov O."/>
            <person name="Detter J.C."/>
            <person name="Gilna P."/>
            <person name="Han C.S."/>
            <person name="Lucas S."/>
            <person name="Misra M."/>
            <person name="Myers G.L."/>
            <person name="Richardson P."/>
            <person name="Tapia R."/>
            <person name="Thayer N."/>
            <person name="Thompson L.S."/>
            <person name="Brettin T.S."/>
            <person name="Henrissat B."/>
            <person name="Wilson D.B."/>
            <person name="McBride M.J."/>
        </authorList>
    </citation>
    <scope>NUCLEOTIDE SEQUENCE [LARGE SCALE GENOMIC DNA]</scope>
    <source>
        <strain evidence="7">ATCC 33406 / DSM 1761 / CIP 103989 / NBRC 15051 / NCIMB 9469 / D465</strain>
    </source>
</reference>
<evidence type="ECO:0000313" key="7">
    <source>
        <dbReference type="Proteomes" id="UP000001822"/>
    </source>
</evidence>
<name>A0A6N4SVB6_CYTH3</name>
<dbReference type="SMART" id="SM00849">
    <property type="entry name" value="Lactamase_B"/>
    <property type="match status" value="1"/>
</dbReference>
<dbReference type="Gene3D" id="3.60.15.10">
    <property type="entry name" value="Ribonuclease Z/Hydroxyacylglutathione hydrolase-like"/>
    <property type="match status" value="1"/>
</dbReference>
<dbReference type="Pfam" id="PF00753">
    <property type="entry name" value="Lactamase_B"/>
    <property type="match status" value="1"/>
</dbReference>
<evidence type="ECO:0000256" key="1">
    <source>
        <dbReference type="ARBA" id="ARBA00001947"/>
    </source>
</evidence>
<dbReference type="KEGG" id="chu:CHU_3235"/>
<comment type="cofactor">
    <cofactor evidence="1">
        <name>Zn(2+)</name>
        <dbReference type="ChEBI" id="CHEBI:29105"/>
    </cofactor>
</comment>
<dbReference type="GO" id="GO:0016787">
    <property type="term" value="F:hydrolase activity"/>
    <property type="evidence" value="ECO:0007669"/>
    <property type="project" value="UniProtKB-KW"/>
</dbReference>
<protein>
    <submittedName>
        <fullName evidence="6">Metallo-beta-lactamase family protein</fullName>
    </submittedName>
</protein>
<dbReference type="CDD" id="cd06262">
    <property type="entry name" value="metallo-hydrolase-like_MBL-fold"/>
    <property type="match status" value="1"/>
</dbReference>
<dbReference type="InterPro" id="IPR036866">
    <property type="entry name" value="RibonucZ/Hydroxyglut_hydro"/>
</dbReference>
<keyword evidence="4" id="KW-0862">Zinc</keyword>
<evidence type="ECO:0000256" key="4">
    <source>
        <dbReference type="ARBA" id="ARBA00022833"/>
    </source>
</evidence>
<dbReference type="EMBL" id="CP000383">
    <property type="protein sequence ID" value="ABG60475.1"/>
    <property type="molecule type" value="Genomic_DNA"/>
</dbReference>
<evidence type="ECO:0000313" key="6">
    <source>
        <dbReference type="EMBL" id="ABG60475.1"/>
    </source>
</evidence>
<organism evidence="6 7">
    <name type="scientific">Cytophaga hutchinsonii (strain ATCC 33406 / DSM 1761 / CIP 103989 / NBRC 15051 / NCIMB 9469 / D465)</name>
    <dbReference type="NCBI Taxonomy" id="269798"/>
    <lineage>
        <taxon>Bacteria</taxon>
        <taxon>Pseudomonadati</taxon>
        <taxon>Bacteroidota</taxon>
        <taxon>Cytophagia</taxon>
        <taxon>Cytophagales</taxon>
        <taxon>Cytophagaceae</taxon>
        <taxon>Cytophaga</taxon>
    </lineage>
</organism>
<dbReference type="OrthoDB" id="9802248at2"/>
<evidence type="ECO:0000256" key="3">
    <source>
        <dbReference type="ARBA" id="ARBA00022801"/>
    </source>
</evidence>
<keyword evidence="2" id="KW-0479">Metal-binding</keyword>